<feature type="binding site" evidence="10">
    <location>
        <position position="135"/>
    </location>
    <ligand>
        <name>Mn(2+)</name>
        <dbReference type="ChEBI" id="CHEBI:29035"/>
        <label>1</label>
    </ligand>
</feature>
<evidence type="ECO:0000256" key="12">
    <source>
        <dbReference type="RuleBase" id="RU003684"/>
    </source>
</evidence>
<dbReference type="GO" id="GO:0005737">
    <property type="term" value="C:cytoplasm"/>
    <property type="evidence" value="ECO:0007669"/>
    <property type="project" value="TreeGrafter"/>
</dbReference>
<dbReference type="GO" id="GO:0030145">
    <property type="term" value="F:manganese ion binding"/>
    <property type="evidence" value="ECO:0007669"/>
    <property type="project" value="TreeGrafter"/>
</dbReference>
<keyword evidence="5 10" id="KW-0479">Metal-binding</keyword>
<dbReference type="PRINTS" id="PR00116">
    <property type="entry name" value="ARGINASE"/>
</dbReference>
<dbReference type="OrthoDB" id="9788689at2"/>
<feature type="binding site" evidence="10">
    <location>
        <position position="233"/>
    </location>
    <ligand>
        <name>Mn(2+)</name>
        <dbReference type="ChEBI" id="CHEBI:29035"/>
        <label>1</label>
    </ligand>
</feature>
<dbReference type="EC" id="3.5.3.1" evidence="2 9"/>
<dbReference type="Proteomes" id="UP000051681">
    <property type="component" value="Unassembled WGS sequence"/>
</dbReference>
<evidence type="ECO:0000256" key="5">
    <source>
        <dbReference type="ARBA" id="ARBA00022723"/>
    </source>
</evidence>
<keyword evidence="15" id="KW-1185">Reference proteome</keyword>
<dbReference type="RefSeq" id="WP_058318590.1">
    <property type="nucleotide sequence ID" value="NZ_CYSF01000007.1"/>
</dbReference>
<feature type="binding site" evidence="10">
    <location>
        <position position="131"/>
    </location>
    <ligand>
        <name>Mn(2+)</name>
        <dbReference type="ChEBI" id="CHEBI:29035"/>
        <label>1</label>
    </ligand>
</feature>
<dbReference type="STRING" id="340021.TM5383_01698"/>
<dbReference type="PANTHER" id="PTHR43782">
    <property type="entry name" value="ARGINASE"/>
    <property type="match status" value="1"/>
</dbReference>
<evidence type="ECO:0000256" key="11">
    <source>
        <dbReference type="PROSITE-ProRule" id="PRU00742"/>
    </source>
</evidence>
<dbReference type="PROSITE" id="PS51409">
    <property type="entry name" value="ARGINASE_2"/>
    <property type="match status" value="1"/>
</dbReference>
<dbReference type="NCBIfam" id="TIGR01229">
    <property type="entry name" value="rocF_arginase"/>
    <property type="match status" value="1"/>
</dbReference>
<reference evidence="14 15" key="1">
    <citation type="submission" date="2015-09" db="EMBL/GenBank/DDBJ databases">
        <authorList>
            <consortium name="Swine Surveillance"/>
        </authorList>
    </citation>
    <scope>NUCLEOTIDE SEQUENCE [LARGE SCALE GENOMIC DNA]</scope>
    <source>
        <strain evidence="14 15">CECT 8383</strain>
    </source>
</reference>
<proteinExistence type="inferred from homology"/>
<comment type="cofactor">
    <cofactor evidence="10 13">
        <name>Mn(2+)</name>
        <dbReference type="ChEBI" id="CHEBI:29035"/>
    </cofactor>
    <text evidence="10 13">Binds 2 manganese ions per subunit.</text>
</comment>
<dbReference type="PANTHER" id="PTHR43782:SF3">
    <property type="entry name" value="ARGINASE"/>
    <property type="match status" value="1"/>
</dbReference>
<dbReference type="FunFam" id="3.40.800.10:FF:000012">
    <property type="entry name" value="Arginase"/>
    <property type="match status" value="1"/>
</dbReference>
<evidence type="ECO:0000256" key="6">
    <source>
        <dbReference type="ARBA" id="ARBA00022801"/>
    </source>
</evidence>
<organism evidence="14 15">
    <name type="scientific">Thalassovita mediterranea</name>
    <dbReference type="NCBI Taxonomy" id="340021"/>
    <lineage>
        <taxon>Bacteria</taxon>
        <taxon>Pseudomonadati</taxon>
        <taxon>Pseudomonadota</taxon>
        <taxon>Alphaproteobacteria</taxon>
        <taxon>Rhodobacterales</taxon>
        <taxon>Roseobacteraceae</taxon>
        <taxon>Thalassovita</taxon>
    </lineage>
</organism>
<dbReference type="CDD" id="cd09989">
    <property type="entry name" value="Arginase"/>
    <property type="match status" value="1"/>
</dbReference>
<dbReference type="GO" id="GO:0006525">
    <property type="term" value="P:arginine metabolic process"/>
    <property type="evidence" value="ECO:0007669"/>
    <property type="project" value="UniProtKB-KW"/>
</dbReference>
<dbReference type="AlphaFoldDB" id="A0A0P1GQ25"/>
<dbReference type="PIRSF" id="PIRSF036979">
    <property type="entry name" value="Arginase"/>
    <property type="match status" value="1"/>
</dbReference>
<evidence type="ECO:0000256" key="8">
    <source>
        <dbReference type="ARBA" id="ARBA00047391"/>
    </source>
</evidence>
<evidence type="ECO:0000256" key="3">
    <source>
        <dbReference type="ARBA" id="ARBA00018123"/>
    </source>
</evidence>
<dbReference type="EMBL" id="CYSF01000007">
    <property type="protein sequence ID" value="CUH84487.1"/>
    <property type="molecule type" value="Genomic_DNA"/>
</dbReference>
<evidence type="ECO:0000313" key="14">
    <source>
        <dbReference type="EMBL" id="CUH84487.1"/>
    </source>
</evidence>
<comment type="similarity">
    <text evidence="11 12">Belongs to the arginase family.</text>
</comment>
<dbReference type="Pfam" id="PF00491">
    <property type="entry name" value="Arginase"/>
    <property type="match status" value="1"/>
</dbReference>
<evidence type="ECO:0000256" key="4">
    <source>
        <dbReference type="ARBA" id="ARBA00022503"/>
    </source>
</evidence>
<sequence length="314" mass="33794">MTPRDTAPRCQIIGAPVQTGAAQPGCLMGPAAFRTAGLPDVLTELGWHVEDLGDVTLPQIKPVAHANPALKNLAEMIEWTRLLAAAAYDAARTCDRPIFIGGDHSMAAGTVSGVAKHAAEQGRPLFILWLDAHPDLHTLDSTTSGNLHGTPVAYYTGQPGFDQFPPLSAPVDPRNICMMGIRSVDPAERQRINDLGLTVHDMRAIDEHGIVRPLSAFLDRVQAANGMLHVSLDVDFLDPSIAPAVGTTVPGGATFREAHLIMEMLHDSDLVTSLDLVELNPFLDERGRTAKLMTDLTASLFGRSVLDRMTRSYA</sequence>
<keyword evidence="6 12" id="KW-0378">Hydrolase</keyword>
<gene>
    <name evidence="14" type="primary">arcA</name>
    <name evidence="14" type="ORF">TM5383_01698</name>
</gene>
<feature type="binding site" evidence="10">
    <location>
        <position position="235"/>
    </location>
    <ligand>
        <name>Mn(2+)</name>
        <dbReference type="ChEBI" id="CHEBI:29035"/>
        <label>1</label>
    </ligand>
</feature>
<comment type="pathway">
    <text evidence="1">Nitrogen metabolism; urea cycle; L-ornithine and urea from L-arginine: step 1/1.</text>
</comment>
<evidence type="ECO:0000256" key="7">
    <source>
        <dbReference type="ARBA" id="ARBA00023211"/>
    </source>
</evidence>
<feature type="binding site" evidence="10">
    <location>
        <position position="104"/>
    </location>
    <ligand>
        <name>Mn(2+)</name>
        <dbReference type="ChEBI" id="CHEBI:29035"/>
        <label>1</label>
    </ligand>
</feature>
<dbReference type="GO" id="GO:0000050">
    <property type="term" value="P:urea cycle"/>
    <property type="evidence" value="ECO:0007669"/>
    <property type="project" value="UniProtKB-UniPathway"/>
</dbReference>
<dbReference type="InterPro" id="IPR006035">
    <property type="entry name" value="Ureohydrolase"/>
</dbReference>
<keyword evidence="4 13" id="KW-0056">Arginine metabolism</keyword>
<dbReference type="Gene3D" id="3.40.800.10">
    <property type="entry name" value="Ureohydrolase domain"/>
    <property type="match status" value="1"/>
</dbReference>
<evidence type="ECO:0000256" key="2">
    <source>
        <dbReference type="ARBA" id="ARBA00012168"/>
    </source>
</evidence>
<dbReference type="SUPFAM" id="SSF52768">
    <property type="entry name" value="Arginase/deacetylase"/>
    <property type="match status" value="1"/>
</dbReference>
<evidence type="ECO:0000313" key="15">
    <source>
        <dbReference type="Proteomes" id="UP000051681"/>
    </source>
</evidence>
<dbReference type="PROSITE" id="PS01053">
    <property type="entry name" value="ARGINASE_1"/>
    <property type="match status" value="1"/>
</dbReference>
<keyword evidence="7 10" id="KW-0464">Manganese</keyword>
<evidence type="ECO:0000256" key="9">
    <source>
        <dbReference type="NCBIfam" id="TIGR01229"/>
    </source>
</evidence>
<feature type="binding site" evidence="10">
    <location>
        <position position="133"/>
    </location>
    <ligand>
        <name>Mn(2+)</name>
        <dbReference type="ChEBI" id="CHEBI:29035"/>
        <label>1</label>
    </ligand>
</feature>
<name>A0A0P1GQ25_9RHOB</name>
<dbReference type="InterPro" id="IPR014033">
    <property type="entry name" value="Arginase"/>
</dbReference>
<dbReference type="InterPro" id="IPR020855">
    <property type="entry name" value="Ureohydrolase_Mn_BS"/>
</dbReference>
<protein>
    <recommendedName>
        <fullName evidence="3 9">Arginase</fullName>
        <ecNumber evidence="2 9">3.5.3.1</ecNumber>
    </recommendedName>
</protein>
<accession>A0A0P1GQ25</accession>
<dbReference type="GO" id="GO:0004053">
    <property type="term" value="F:arginase activity"/>
    <property type="evidence" value="ECO:0007669"/>
    <property type="project" value="UniProtKB-UniRule"/>
</dbReference>
<comment type="catalytic activity">
    <reaction evidence="8 13">
        <text>L-arginine + H2O = urea + L-ornithine</text>
        <dbReference type="Rhea" id="RHEA:20569"/>
        <dbReference type="ChEBI" id="CHEBI:15377"/>
        <dbReference type="ChEBI" id="CHEBI:16199"/>
        <dbReference type="ChEBI" id="CHEBI:32682"/>
        <dbReference type="ChEBI" id="CHEBI:46911"/>
        <dbReference type="EC" id="3.5.3.1"/>
    </reaction>
</comment>
<dbReference type="InterPro" id="IPR023696">
    <property type="entry name" value="Ureohydrolase_dom_sf"/>
</dbReference>
<evidence type="ECO:0000256" key="10">
    <source>
        <dbReference type="PIRSR" id="PIRSR036979-1"/>
    </source>
</evidence>
<evidence type="ECO:0000256" key="1">
    <source>
        <dbReference type="ARBA" id="ARBA00005098"/>
    </source>
</evidence>
<evidence type="ECO:0000256" key="13">
    <source>
        <dbReference type="RuleBase" id="RU361159"/>
    </source>
</evidence>
<dbReference type="UniPathway" id="UPA00158">
    <property type="reaction ID" value="UER00270"/>
</dbReference>